<gene>
    <name evidence="1" type="ORF">METZ01_LOCUS327435</name>
</gene>
<evidence type="ECO:0000313" key="1">
    <source>
        <dbReference type="EMBL" id="SVC74581.1"/>
    </source>
</evidence>
<dbReference type="EMBL" id="UINC01108464">
    <property type="protein sequence ID" value="SVC74581.1"/>
    <property type="molecule type" value="Genomic_DNA"/>
</dbReference>
<organism evidence="1">
    <name type="scientific">marine metagenome</name>
    <dbReference type="NCBI Taxonomy" id="408172"/>
    <lineage>
        <taxon>unclassified sequences</taxon>
        <taxon>metagenomes</taxon>
        <taxon>ecological metagenomes</taxon>
    </lineage>
</organism>
<accession>A0A382PRH2</accession>
<feature type="non-terminal residue" evidence="1">
    <location>
        <position position="46"/>
    </location>
</feature>
<name>A0A382PRH2_9ZZZZ</name>
<proteinExistence type="predicted"/>
<dbReference type="AlphaFoldDB" id="A0A382PRH2"/>
<sequence length="46" mass="5087">MRTCCADLPIPCLAIFVTRNVLGVLDTLNAESALLHNTDRAHTHIR</sequence>
<reference evidence="1" key="1">
    <citation type="submission" date="2018-05" db="EMBL/GenBank/DDBJ databases">
        <authorList>
            <person name="Lanie J.A."/>
            <person name="Ng W.-L."/>
            <person name="Kazmierczak K.M."/>
            <person name="Andrzejewski T.M."/>
            <person name="Davidsen T.M."/>
            <person name="Wayne K.J."/>
            <person name="Tettelin H."/>
            <person name="Glass J.I."/>
            <person name="Rusch D."/>
            <person name="Podicherti R."/>
            <person name="Tsui H.-C.T."/>
            <person name="Winkler M.E."/>
        </authorList>
    </citation>
    <scope>NUCLEOTIDE SEQUENCE</scope>
</reference>
<protein>
    <submittedName>
        <fullName evidence="1">Uncharacterized protein</fullName>
    </submittedName>
</protein>